<keyword evidence="6 10" id="KW-0812">Transmembrane</keyword>
<dbReference type="eggNOG" id="COG0848">
    <property type="taxonomic scope" value="Bacteria"/>
</dbReference>
<dbReference type="PANTHER" id="PTHR30558:SF7">
    <property type="entry name" value="TOL-PAL SYSTEM PROTEIN TOLR"/>
    <property type="match status" value="1"/>
</dbReference>
<keyword evidence="3 10" id="KW-1003">Cell membrane</keyword>
<gene>
    <name evidence="10" type="primary">tolR</name>
    <name evidence="11" type="ORF">SPISAL_02100</name>
</gene>
<dbReference type="HOGENOM" id="CLU_085305_1_3_6"/>
<dbReference type="EMBL" id="CP005963">
    <property type="protein sequence ID" value="AGM40517.1"/>
    <property type="molecule type" value="Genomic_DNA"/>
</dbReference>
<evidence type="ECO:0000256" key="8">
    <source>
        <dbReference type="ARBA" id="ARBA00023136"/>
    </source>
</evidence>
<keyword evidence="4 10" id="KW-0997">Cell inner membrane</keyword>
<protein>
    <recommendedName>
        <fullName evidence="10">Tol-Pal system protein TolR</fullName>
    </recommendedName>
</protein>
<dbReference type="PANTHER" id="PTHR30558">
    <property type="entry name" value="EXBD MEMBRANE COMPONENT OF PMF-DRIVEN MACROMOLECULE IMPORT SYSTEM"/>
    <property type="match status" value="1"/>
</dbReference>
<dbReference type="PATRIC" id="fig|1260251.3.peg.423"/>
<keyword evidence="5 10" id="KW-0132">Cell division</keyword>
<dbReference type="InterPro" id="IPR003400">
    <property type="entry name" value="ExbD"/>
</dbReference>
<comment type="function">
    <text evidence="10">Part of the Tol-Pal system, which plays a role in outer membrane invagination during cell division and is important for maintaining outer membrane integrity.</text>
</comment>
<proteinExistence type="inferred from homology"/>
<dbReference type="Gene3D" id="3.30.420.270">
    <property type="match status" value="1"/>
</dbReference>
<comment type="similarity">
    <text evidence="2 10">Belongs to the ExbD/TolR family.</text>
</comment>
<dbReference type="RefSeq" id="WP_016352824.1">
    <property type="nucleotide sequence ID" value="NC_021291.1"/>
</dbReference>
<organism evidence="11 12">
    <name type="scientific">Spiribacter salinus M19-40</name>
    <dbReference type="NCBI Taxonomy" id="1260251"/>
    <lineage>
        <taxon>Bacteria</taxon>
        <taxon>Pseudomonadati</taxon>
        <taxon>Pseudomonadota</taxon>
        <taxon>Gammaproteobacteria</taxon>
        <taxon>Chromatiales</taxon>
        <taxon>Ectothiorhodospiraceae</taxon>
        <taxon>Spiribacter</taxon>
    </lineage>
</organism>
<feature type="transmembrane region" description="Helical" evidence="10">
    <location>
        <begin position="21"/>
        <end position="44"/>
    </location>
</feature>
<dbReference type="HAMAP" id="MF_02203">
    <property type="entry name" value="TolR"/>
    <property type="match status" value="1"/>
</dbReference>
<dbReference type="GO" id="GO:0005886">
    <property type="term" value="C:plasma membrane"/>
    <property type="evidence" value="ECO:0007669"/>
    <property type="project" value="UniProtKB-SubCell"/>
</dbReference>
<evidence type="ECO:0000256" key="1">
    <source>
        <dbReference type="ARBA" id="ARBA00004162"/>
    </source>
</evidence>
<dbReference type="GO" id="GO:0051301">
    <property type="term" value="P:cell division"/>
    <property type="evidence" value="ECO:0007669"/>
    <property type="project" value="UniProtKB-UniRule"/>
</dbReference>
<dbReference type="NCBIfam" id="TIGR02801">
    <property type="entry name" value="tolR"/>
    <property type="match status" value="1"/>
</dbReference>
<keyword evidence="12" id="KW-1185">Reference proteome</keyword>
<dbReference type="KEGG" id="ssal:SPISAL_02100"/>
<dbReference type="InterPro" id="IPR014168">
    <property type="entry name" value="Tol-Pal_TolR"/>
</dbReference>
<accession>R4VIV2</accession>
<keyword evidence="9 10" id="KW-0131">Cell cycle</keyword>
<evidence type="ECO:0000256" key="2">
    <source>
        <dbReference type="ARBA" id="ARBA00005811"/>
    </source>
</evidence>
<comment type="subcellular location">
    <subcellularLocation>
        <location evidence="10">Cell inner membrane</location>
        <topology evidence="10">Single-pass membrane protein</topology>
    </subcellularLocation>
    <subcellularLocation>
        <location evidence="1">Cell membrane</location>
        <topology evidence="1">Single-pass membrane protein</topology>
    </subcellularLocation>
</comment>
<evidence type="ECO:0000256" key="3">
    <source>
        <dbReference type="ARBA" id="ARBA00022475"/>
    </source>
</evidence>
<dbReference type="AlphaFoldDB" id="R4VIV2"/>
<evidence type="ECO:0000256" key="10">
    <source>
        <dbReference type="HAMAP-Rule" id="MF_02203"/>
    </source>
</evidence>
<evidence type="ECO:0000256" key="7">
    <source>
        <dbReference type="ARBA" id="ARBA00022989"/>
    </source>
</evidence>
<dbReference type="Pfam" id="PF02472">
    <property type="entry name" value="ExbD"/>
    <property type="match status" value="1"/>
</dbReference>
<sequence length="150" mass="16513">MSNTLPSRRQRGRRRPMAEINVVPYIDVMLVLLVIFMVTAPLLYQGVNVDLPESSAEPLTADEQEPLIVEVDRDGRFYLSVGDQADDEALNTDEVIATVTTLMRAQPETPVYVRGDADVAYARVIDVMAALQEAGVPQVGLMTQPAPRSE</sequence>
<dbReference type="GO" id="GO:0022857">
    <property type="term" value="F:transmembrane transporter activity"/>
    <property type="evidence" value="ECO:0007669"/>
    <property type="project" value="InterPro"/>
</dbReference>
<evidence type="ECO:0000256" key="5">
    <source>
        <dbReference type="ARBA" id="ARBA00022618"/>
    </source>
</evidence>
<evidence type="ECO:0000256" key="6">
    <source>
        <dbReference type="ARBA" id="ARBA00022692"/>
    </source>
</evidence>
<reference evidence="11 12" key="1">
    <citation type="journal article" date="2013" name="Genome Announc.">
        <title>Draft Genome of Spiribacter salinus M19-40, an Abundant Gammaproteobacterium in Aquatic Hypersaline Environments.</title>
        <authorList>
            <person name="Leon M.J."/>
            <person name="Ghai R."/>
            <person name="Fernandez A.B."/>
            <person name="Sanchez-Porro C."/>
            <person name="Rodriguez-Valera F."/>
            <person name="Ventosa A."/>
        </authorList>
    </citation>
    <scope>NUCLEOTIDE SEQUENCE [LARGE SCALE GENOMIC DNA]</scope>
    <source>
        <strain evidence="11">M19-40</strain>
    </source>
</reference>
<keyword evidence="8 10" id="KW-0472">Membrane</keyword>
<dbReference type="Proteomes" id="UP000017881">
    <property type="component" value="Chromosome"/>
</dbReference>
<evidence type="ECO:0000313" key="12">
    <source>
        <dbReference type="Proteomes" id="UP000017881"/>
    </source>
</evidence>
<comment type="subunit">
    <text evidence="10">The Tol-Pal system is composed of five core proteins: the inner membrane proteins TolA, TolQ and TolR, the periplasmic protein TolB and the outer membrane protein Pal. They form a network linking the inner and outer membranes and the peptidoglycan layer.</text>
</comment>
<dbReference type="GO" id="GO:0015031">
    <property type="term" value="P:protein transport"/>
    <property type="evidence" value="ECO:0007669"/>
    <property type="project" value="InterPro"/>
</dbReference>
<keyword evidence="7 10" id="KW-1133">Transmembrane helix</keyword>
<evidence type="ECO:0000256" key="9">
    <source>
        <dbReference type="ARBA" id="ARBA00023306"/>
    </source>
</evidence>
<evidence type="ECO:0000313" key="11">
    <source>
        <dbReference type="EMBL" id="AGM40517.1"/>
    </source>
</evidence>
<evidence type="ECO:0000256" key="4">
    <source>
        <dbReference type="ARBA" id="ARBA00022519"/>
    </source>
</evidence>
<name>R4VIV2_9GAMM</name>